<gene>
    <name evidence="3" type="ORF">OIDMADRAFT_40508</name>
</gene>
<evidence type="ECO:0000313" key="4">
    <source>
        <dbReference type="Proteomes" id="UP000054321"/>
    </source>
</evidence>
<feature type="transmembrane region" description="Helical" evidence="1">
    <location>
        <begin position="103"/>
        <end position="123"/>
    </location>
</feature>
<feature type="transmembrane region" description="Helical" evidence="1">
    <location>
        <begin position="179"/>
        <end position="196"/>
    </location>
</feature>
<evidence type="ECO:0000313" key="3">
    <source>
        <dbReference type="EMBL" id="KIN02603.1"/>
    </source>
</evidence>
<reference evidence="4" key="2">
    <citation type="submission" date="2015-01" db="EMBL/GenBank/DDBJ databases">
        <title>Evolutionary Origins and Diversification of the Mycorrhizal Mutualists.</title>
        <authorList>
            <consortium name="DOE Joint Genome Institute"/>
            <consortium name="Mycorrhizal Genomics Consortium"/>
            <person name="Kohler A."/>
            <person name="Kuo A."/>
            <person name="Nagy L.G."/>
            <person name="Floudas D."/>
            <person name="Copeland A."/>
            <person name="Barry K.W."/>
            <person name="Cichocki N."/>
            <person name="Veneault-Fourrey C."/>
            <person name="LaButti K."/>
            <person name="Lindquist E.A."/>
            <person name="Lipzen A."/>
            <person name="Lundell T."/>
            <person name="Morin E."/>
            <person name="Murat C."/>
            <person name="Riley R."/>
            <person name="Ohm R."/>
            <person name="Sun H."/>
            <person name="Tunlid A."/>
            <person name="Henrissat B."/>
            <person name="Grigoriev I.V."/>
            <person name="Hibbett D.S."/>
            <person name="Martin F."/>
        </authorList>
    </citation>
    <scope>NUCLEOTIDE SEQUENCE [LARGE SCALE GENOMIC DNA]</scope>
    <source>
        <strain evidence="4">Zn</strain>
    </source>
</reference>
<sequence length="321" mass="36155">MANATTAMNQAYSVGNSSYDPTWSVQVFYEESRNSATISESIYPLIIEFMNKFVISFALQKQRSMASSNSGDSTALTRQADNPIPIAYTVINTAPSLPTTAEAATGVGTIYLIIISFLSVIMFNALHEMMMGKVPVVRYYIYRMLIFPVVYFFLSLLYLALSCAWKISFSKFYGASGYVIYWMLSWASMMAFGLAVENVNNLIGMPGTSVFFVFWVISNVTAGFFPIEALSNFYKWGLAWPLRHSLIGAKSIIFGTKNLLGLNFGILLSWIGVSLALQPFTIWVQIRRRRQAVEANKRQILERVYGKFEGERLELKDETRA</sequence>
<accession>A0A0C3DKU6</accession>
<keyword evidence="1" id="KW-0812">Transmembrane</keyword>
<dbReference type="Pfam" id="PF12051">
    <property type="entry name" value="DUF3533"/>
    <property type="match status" value="1"/>
</dbReference>
<organism evidence="3 4">
    <name type="scientific">Oidiodendron maius (strain Zn)</name>
    <dbReference type="NCBI Taxonomy" id="913774"/>
    <lineage>
        <taxon>Eukaryota</taxon>
        <taxon>Fungi</taxon>
        <taxon>Dikarya</taxon>
        <taxon>Ascomycota</taxon>
        <taxon>Pezizomycotina</taxon>
        <taxon>Leotiomycetes</taxon>
        <taxon>Leotiomycetes incertae sedis</taxon>
        <taxon>Myxotrichaceae</taxon>
        <taxon>Oidiodendron</taxon>
    </lineage>
</organism>
<dbReference type="InParanoid" id="A0A0C3DKU6"/>
<dbReference type="GO" id="GO:0016020">
    <property type="term" value="C:membrane"/>
    <property type="evidence" value="ECO:0007669"/>
    <property type="project" value="TreeGrafter"/>
</dbReference>
<feature type="transmembrane region" description="Helical" evidence="1">
    <location>
        <begin position="144"/>
        <end position="167"/>
    </location>
</feature>
<dbReference type="InterPro" id="IPR053001">
    <property type="entry name" value="MNNG_permease-like"/>
</dbReference>
<dbReference type="AlphaFoldDB" id="A0A0C3DKU6"/>
<dbReference type="FunCoup" id="A0A0C3DKU6">
    <property type="interactions" value="22"/>
</dbReference>
<reference evidence="3 4" key="1">
    <citation type="submission" date="2014-04" db="EMBL/GenBank/DDBJ databases">
        <authorList>
            <consortium name="DOE Joint Genome Institute"/>
            <person name="Kuo A."/>
            <person name="Martino E."/>
            <person name="Perotto S."/>
            <person name="Kohler A."/>
            <person name="Nagy L.G."/>
            <person name="Floudas D."/>
            <person name="Copeland A."/>
            <person name="Barry K.W."/>
            <person name="Cichocki N."/>
            <person name="Veneault-Fourrey C."/>
            <person name="LaButti K."/>
            <person name="Lindquist E.A."/>
            <person name="Lipzen A."/>
            <person name="Lundell T."/>
            <person name="Morin E."/>
            <person name="Murat C."/>
            <person name="Sun H."/>
            <person name="Tunlid A."/>
            <person name="Henrissat B."/>
            <person name="Grigoriev I.V."/>
            <person name="Hibbett D.S."/>
            <person name="Martin F."/>
            <person name="Nordberg H.P."/>
            <person name="Cantor M.N."/>
            <person name="Hua S.X."/>
        </authorList>
    </citation>
    <scope>NUCLEOTIDE SEQUENCE [LARGE SCALE GENOMIC DNA]</scope>
    <source>
        <strain evidence="3 4">Zn</strain>
    </source>
</reference>
<dbReference type="HOGENOM" id="CLU_020178_2_0_1"/>
<dbReference type="OrthoDB" id="2140105at2759"/>
<keyword evidence="1" id="KW-1133">Transmembrane helix</keyword>
<name>A0A0C3DKU6_OIDMZ</name>
<feature type="transmembrane region" description="Helical" evidence="1">
    <location>
        <begin position="208"/>
        <end position="227"/>
    </location>
</feature>
<protein>
    <recommendedName>
        <fullName evidence="2">DUF3533 domain-containing protein</fullName>
    </recommendedName>
</protein>
<dbReference type="InterPro" id="IPR022703">
    <property type="entry name" value="DUF3533"/>
</dbReference>
<evidence type="ECO:0000259" key="2">
    <source>
        <dbReference type="Pfam" id="PF12051"/>
    </source>
</evidence>
<evidence type="ECO:0000256" key="1">
    <source>
        <dbReference type="SAM" id="Phobius"/>
    </source>
</evidence>
<proteinExistence type="predicted"/>
<dbReference type="PANTHER" id="PTHR34814">
    <property type="entry name" value="NITROSOGUANIDINE RESISTANCE PROTEIN SNG1"/>
    <property type="match status" value="1"/>
</dbReference>
<dbReference type="STRING" id="913774.A0A0C3DKU6"/>
<dbReference type="PANTHER" id="PTHR34814:SF1">
    <property type="entry name" value="NITROSOGUANIDINE RESISTANCE PROTEIN SNG1"/>
    <property type="match status" value="1"/>
</dbReference>
<keyword evidence="4" id="KW-1185">Reference proteome</keyword>
<dbReference type="EMBL" id="KN832874">
    <property type="protein sequence ID" value="KIN02603.1"/>
    <property type="molecule type" value="Genomic_DNA"/>
</dbReference>
<keyword evidence="1" id="KW-0472">Membrane</keyword>
<feature type="transmembrane region" description="Helical" evidence="1">
    <location>
        <begin position="264"/>
        <end position="284"/>
    </location>
</feature>
<dbReference type="Proteomes" id="UP000054321">
    <property type="component" value="Unassembled WGS sequence"/>
</dbReference>
<feature type="domain" description="DUF3533" evidence="2">
    <location>
        <begin position="2"/>
        <end position="275"/>
    </location>
</feature>